<dbReference type="SMART" id="SM00064">
    <property type="entry name" value="FYVE"/>
    <property type="match status" value="1"/>
</dbReference>
<name>A0A397HMB4_9GLOM</name>
<feature type="coiled-coil region" evidence="5">
    <location>
        <begin position="145"/>
        <end position="179"/>
    </location>
</feature>
<dbReference type="Proteomes" id="UP000266861">
    <property type="component" value="Unassembled WGS sequence"/>
</dbReference>
<evidence type="ECO:0000256" key="1">
    <source>
        <dbReference type="ARBA" id="ARBA00022723"/>
    </source>
</evidence>
<keyword evidence="2 4" id="KW-0863">Zinc-finger</keyword>
<dbReference type="Gene3D" id="3.30.40.10">
    <property type="entry name" value="Zinc/RING finger domain, C3HC4 (zinc finger)"/>
    <property type="match status" value="1"/>
</dbReference>
<proteinExistence type="predicted"/>
<reference evidence="8 9" key="1">
    <citation type="submission" date="2018-08" db="EMBL/GenBank/DDBJ databases">
        <title>Genome and evolution of the arbuscular mycorrhizal fungus Diversispora epigaea (formerly Glomus versiforme) and its bacterial endosymbionts.</title>
        <authorList>
            <person name="Sun X."/>
            <person name="Fei Z."/>
            <person name="Harrison M."/>
        </authorList>
    </citation>
    <scope>NUCLEOTIDE SEQUENCE [LARGE SCALE GENOMIC DNA]</scope>
    <source>
        <strain evidence="8 9">IT104</strain>
    </source>
</reference>
<dbReference type="SUPFAM" id="SSF57903">
    <property type="entry name" value="FYVE/PHD zinc finger"/>
    <property type="match status" value="1"/>
</dbReference>
<dbReference type="InterPro" id="IPR017455">
    <property type="entry name" value="Znf_FYVE-rel"/>
</dbReference>
<protein>
    <recommendedName>
        <fullName evidence="7">FYVE-type domain-containing protein</fullName>
    </recommendedName>
</protein>
<dbReference type="PROSITE" id="PS50178">
    <property type="entry name" value="ZF_FYVE"/>
    <property type="match status" value="1"/>
</dbReference>
<evidence type="ECO:0000313" key="8">
    <source>
        <dbReference type="EMBL" id="RHZ64192.1"/>
    </source>
</evidence>
<dbReference type="STRING" id="1348612.A0A397HMB4"/>
<gene>
    <name evidence="8" type="ORF">Glove_326g140</name>
</gene>
<evidence type="ECO:0000256" key="5">
    <source>
        <dbReference type="SAM" id="Coils"/>
    </source>
</evidence>
<keyword evidence="5" id="KW-0175">Coiled coil</keyword>
<evidence type="ECO:0000256" key="3">
    <source>
        <dbReference type="ARBA" id="ARBA00022833"/>
    </source>
</evidence>
<keyword evidence="1" id="KW-0479">Metal-binding</keyword>
<dbReference type="InterPro" id="IPR011011">
    <property type="entry name" value="Znf_FYVE_PHD"/>
</dbReference>
<evidence type="ECO:0000313" key="9">
    <source>
        <dbReference type="Proteomes" id="UP000266861"/>
    </source>
</evidence>
<feature type="compositionally biased region" description="Low complexity" evidence="6">
    <location>
        <begin position="51"/>
        <end position="65"/>
    </location>
</feature>
<accession>A0A397HMB4</accession>
<evidence type="ECO:0000256" key="6">
    <source>
        <dbReference type="SAM" id="MobiDB-lite"/>
    </source>
</evidence>
<evidence type="ECO:0000259" key="7">
    <source>
        <dbReference type="PROSITE" id="PS50178"/>
    </source>
</evidence>
<evidence type="ECO:0000256" key="2">
    <source>
        <dbReference type="ARBA" id="ARBA00022771"/>
    </source>
</evidence>
<dbReference type="AlphaFoldDB" id="A0A397HMB4"/>
<dbReference type="EMBL" id="PQFF01000298">
    <property type="protein sequence ID" value="RHZ64192.1"/>
    <property type="molecule type" value="Genomic_DNA"/>
</dbReference>
<organism evidence="8 9">
    <name type="scientific">Diversispora epigaea</name>
    <dbReference type="NCBI Taxonomy" id="1348612"/>
    <lineage>
        <taxon>Eukaryota</taxon>
        <taxon>Fungi</taxon>
        <taxon>Fungi incertae sedis</taxon>
        <taxon>Mucoromycota</taxon>
        <taxon>Glomeromycotina</taxon>
        <taxon>Glomeromycetes</taxon>
        <taxon>Diversisporales</taxon>
        <taxon>Diversisporaceae</taxon>
        <taxon>Diversispora</taxon>
    </lineage>
</organism>
<evidence type="ECO:0000256" key="4">
    <source>
        <dbReference type="PROSITE-ProRule" id="PRU00091"/>
    </source>
</evidence>
<keyword evidence="9" id="KW-1185">Reference proteome</keyword>
<dbReference type="Pfam" id="PF01363">
    <property type="entry name" value="FYVE"/>
    <property type="match status" value="1"/>
</dbReference>
<dbReference type="PANTHER" id="PTHR39490">
    <property type="entry name" value="ARRESTIN DOMAIN-CONTAINING PROTEIN D"/>
    <property type="match status" value="1"/>
</dbReference>
<feature type="compositionally biased region" description="Low complexity" evidence="6">
    <location>
        <begin position="1"/>
        <end position="43"/>
    </location>
</feature>
<feature type="compositionally biased region" description="Low complexity" evidence="6">
    <location>
        <begin position="414"/>
        <end position="430"/>
    </location>
</feature>
<dbReference type="OrthoDB" id="660555at2759"/>
<sequence>MSRNYYNTNSISNNNFNNNISRNNNSSNNNNNNNNSNNNNMSRNNHKRNMSRNNNISRSSSPLLPGGLVIVERKPNFGSNGRRNNNISSLLSTIYNERIEKTTSFDYEDCESTVSSNLEEEEEDSKLAQKVSLLRKEIEAVKDSLSWLQKDHKKMLNEKKQLEDQYFEAKDEVKKTLETNEDELISCQEILNAKLDNITTPIIPDAIAQIAQITSDFMTEVPEEYEEIMKNCVDHAKELTLIQTQLEKSKEDFNTLLNVRDEIERTLEVQEKKYLERIRECEAVTSGQSGMIDSMETLLKDLEGKMDKLINEKIQKLKQKEHLKKSHRRNKSSISSMASISSQNSQQSQQSQQSQYSQYSTTSFLAHQRQKSNISSLLNAGLFSGCKRQQPSLTTNNNNNNNNNHHHQSSQRPNHVSHYSCSSISSNNSSHYHHRRLSNSSSGSNSSSPASAIVERRKKQQRDQELSRLVINTNAVTSNASSPISWSNIKTSSDDESVVSTSELIPAHCLSPPHARNKSCTNPISLLTDEVRIRHQKRYSLAERWVEDDEVSACQQAGCSVTFNFWRRRHHCRRCGNIFCNEHSSESMLLFSDTDDDSSGVWSRVCEGCFKDN</sequence>
<feature type="compositionally biased region" description="Basic residues" evidence="6">
    <location>
        <begin position="321"/>
        <end position="331"/>
    </location>
</feature>
<dbReference type="InterPro" id="IPR000306">
    <property type="entry name" value="Znf_FYVE"/>
</dbReference>
<dbReference type="GO" id="GO:0008270">
    <property type="term" value="F:zinc ion binding"/>
    <property type="evidence" value="ECO:0007669"/>
    <property type="project" value="UniProtKB-KW"/>
</dbReference>
<dbReference type="InterPro" id="IPR013083">
    <property type="entry name" value="Znf_RING/FYVE/PHD"/>
</dbReference>
<feature type="compositionally biased region" description="Low complexity" evidence="6">
    <location>
        <begin position="332"/>
        <end position="355"/>
    </location>
</feature>
<feature type="region of interest" description="Disordered" evidence="6">
    <location>
        <begin position="1"/>
        <end position="65"/>
    </location>
</feature>
<feature type="region of interest" description="Disordered" evidence="6">
    <location>
        <begin position="317"/>
        <end position="355"/>
    </location>
</feature>
<feature type="compositionally biased region" description="Low complexity" evidence="6">
    <location>
        <begin position="438"/>
        <end position="452"/>
    </location>
</feature>
<feature type="domain" description="FYVE-type" evidence="7">
    <location>
        <begin position="559"/>
        <end position="613"/>
    </location>
</feature>
<comment type="caution">
    <text evidence="8">The sequence shown here is derived from an EMBL/GenBank/DDBJ whole genome shotgun (WGS) entry which is preliminary data.</text>
</comment>
<dbReference type="InterPro" id="IPR052113">
    <property type="entry name" value="FYVE-type_Zinc_Finger"/>
</dbReference>
<dbReference type="PANTHER" id="PTHR39490:SF8">
    <property type="entry name" value="ZINC FINGER FYVE DOMAIN-CONTAINING PROTEIN 21"/>
    <property type="match status" value="1"/>
</dbReference>
<keyword evidence="3" id="KW-0862">Zinc</keyword>
<feature type="region of interest" description="Disordered" evidence="6">
    <location>
        <begin position="388"/>
        <end position="466"/>
    </location>
</feature>